<dbReference type="RefSeq" id="WP_162657761.1">
    <property type="nucleotide sequence ID" value="NZ_LR593887.1"/>
</dbReference>
<dbReference type="AlphaFoldDB" id="A0A6C2YNY6"/>
<dbReference type="InterPro" id="IPR050417">
    <property type="entry name" value="Sugar_Epim/Isomerase"/>
</dbReference>
<evidence type="ECO:0000313" key="6">
    <source>
        <dbReference type="Proteomes" id="UP000464378"/>
    </source>
</evidence>
<dbReference type="KEGG" id="tim:GMBLW1_13580"/>
<dbReference type="InterPro" id="IPR026040">
    <property type="entry name" value="HyI-like"/>
</dbReference>
<evidence type="ECO:0000256" key="3">
    <source>
        <dbReference type="PIRSR" id="PIRSR006241-50"/>
    </source>
</evidence>
<dbReference type="Proteomes" id="UP000464378">
    <property type="component" value="Chromosome"/>
</dbReference>
<reference evidence="5" key="1">
    <citation type="submission" date="2019-04" db="EMBL/GenBank/DDBJ databases">
        <authorList>
            <consortium name="Science for Life Laboratories"/>
        </authorList>
    </citation>
    <scope>NUCLEOTIDE SEQUENCE</scope>
    <source>
        <strain evidence="5">MBLW1</strain>
    </source>
</reference>
<dbReference type="FunCoup" id="A0A6C2YNY6">
    <property type="interactions" value="119"/>
</dbReference>
<evidence type="ECO:0000313" key="5">
    <source>
        <dbReference type="EMBL" id="VIP02602.1"/>
    </source>
</evidence>
<gene>
    <name evidence="5" type="ORF">GMBLW1_13580</name>
</gene>
<dbReference type="Pfam" id="PF01261">
    <property type="entry name" value="AP_endonuc_2"/>
    <property type="match status" value="1"/>
</dbReference>
<protein>
    <recommendedName>
        <fullName evidence="4">Xylose isomerase-like TIM barrel domain-containing protein</fullName>
    </recommendedName>
</protein>
<dbReference type="PIRSF" id="PIRSF006241">
    <property type="entry name" value="HyI"/>
    <property type="match status" value="1"/>
</dbReference>
<sequence length="292" mass="32468">MMQRREFLAQSLAIPAAILSGSTLLAKDSAPLPGQTKNSKFAVNVEMWWTKLPFIQRIEAAAKMGFSAIELWPWRGKDVNAIHETCQRLKIDIIQFTAWGFKPGLNDPNNHTRFVEEIDASCEIAKKWNCPMMTVVGGDDIPGVSQEKMHEAIITGLKKAAPIAEKHGIMLILEPMNILVDHKGHCLYGSEPATKITRAVNSKMVKLNWDLYHMFITEGNLLPNLKKGFDQVGYLQIADHPGRNEPGTGKINFPELLKGVAELGYHGHIGLELRPKTTELAAALAVQKADNW</sequence>
<feature type="active site" description="Proton donor/acceptor" evidence="3">
    <location>
        <position position="174"/>
    </location>
</feature>
<organism evidence="5">
    <name type="scientific">Tuwongella immobilis</name>
    <dbReference type="NCBI Taxonomy" id="692036"/>
    <lineage>
        <taxon>Bacteria</taxon>
        <taxon>Pseudomonadati</taxon>
        <taxon>Planctomycetota</taxon>
        <taxon>Planctomycetia</taxon>
        <taxon>Gemmatales</taxon>
        <taxon>Gemmataceae</taxon>
        <taxon>Tuwongella</taxon>
    </lineage>
</organism>
<feature type="domain" description="Xylose isomerase-like TIM barrel" evidence="4">
    <location>
        <begin position="58"/>
        <end position="286"/>
    </location>
</feature>
<evidence type="ECO:0000259" key="4">
    <source>
        <dbReference type="Pfam" id="PF01261"/>
    </source>
</evidence>
<keyword evidence="5" id="KW-0670">Pyruvate</keyword>
<evidence type="ECO:0000256" key="2">
    <source>
        <dbReference type="PIRNR" id="PIRNR006241"/>
    </source>
</evidence>
<dbReference type="InterPro" id="IPR013022">
    <property type="entry name" value="Xyl_isomerase-like_TIM-brl"/>
</dbReference>
<comment type="similarity">
    <text evidence="2">Belongs to the hyi family.</text>
</comment>
<dbReference type="EMBL" id="LR593887">
    <property type="protein sequence ID" value="VTS01894.1"/>
    <property type="molecule type" value="Genomic_DNA"/>
</dbReference>
<name>A0A6C2YNY6_9BACT</name>
<dbReference type="SUPFAM" id="SSF51658">
    <property type="entry name" value="Xylose isomerase-like"/>
    <property type="match status" value="1"/>
</dbReference>
<dbReference type="EMBL" id="LR586016">
    <property type="protein sequence ID" value="VIP02602.1"/>
    <property type="molecule type" value="Genomic_DNA"/>
</dbReference>
<accession>A0A6C2YNY6</accession>
<dbReference type="InParanoid" id="A0A6C2YNY6"/>
<dbReference type="InterPro" id="IPR036237">
    <property type="entry name" value="Xyl_isomerase-like_sf"/>
</dbReference>
<proteinExistence type="inferred from homology"/>
<evidence type="ECO:0000256" key="1">
    <source>
        <dbReference type="ARBA" id="ARBA00023235"/>
    </source>
</evidence>
<feature type="active site" description="Proton donor/acceptor" evidence="3">
    <location>
        <position position="272"/>
    </location>
</feature>
<dbReference type="GO" id="GO:0016853">
    <property type="term" value="F:isomerase activity"/>
    <property type="evidence" value="ECO:0007669"/>
    <property type="project" value="UniProtKB-KW"/>
</dbReference>
<dbReference type="PANTHER" id="PTHR43489:SF3">
    <property type="entry name" value="XYLOSE ISOMERASE DOMAIN PROTEIN TIM BARREL"/>
    <property type="match status" value="1"/>
</dbReference>
<dbReference type="PANTHER" id="PTHR43489">
    <property type="entry name" value="ISOMERASE"/>
    <property type="match status" value="1"/>
</dbReference>
<keyword evidence="1 2" id="KW-0413">Isomerase</keyword>
<dbReference type="Gene3D" id="3.20.20.150">
    <property type="entry name" value="Divalent-metal-dependent TIM barrel enzymes"/>
    <property type="match status" value="1"/>
</dbReference>
<keyword evidence="6" id="KW-1185">Reference proteome</keyword>